<sequence>MTPVINTIVLTTGGTLVTTINDAGATLVLTGDTIAPDFSIGLSPAQSRVYATFFDSAEDSRDLENLMALQAQFETEMGAELIAYNSQALTKDPVTKVYTQAVTRIAFDSYQKGLDGPP</sequence>
<reference evidence="1 2" key="1">
    <citation type="submission" date="2020-06" db="EMBL/GenBank/DDBJ databases">
        <title>Characterization of Pseudomonas phiPsa374-like phages.</title>
        <authorList>
            <person name="Warring S."/>
            <person name="Malone L.M."/>
            <person name="Easingwood R.A."/>
            <person name="Rigano L."/>
            <person name="Frampton R.A."/>
            <person name="Lopez Acedo E."/>
            <person name="Templeton M.D."/>
            <person name="Kleffmann T."/>
            <person name="Bostina M."/>
            <person name="Fineran P.C."/>
        </authorList>
    </citation>
    <scope>NUCLEOTIDE SEQUENCE [LARGE SCALE GENOMIC DNA]</scope>
</reference>
<evidence type="ECO:0000313" key="1">
    <source>
        <dbReference type="EMBL" id="QNO00464.1"/>
    </source>
</evidence>
<organism evidence="1 2">
    <name type="scientific">Pseudomonas phage phiPsa347</name>
    <dbReference type="NCBI Taxonomy" id="1460364"/>
    <lineage>
        <taxon>Viruses</taxon>
        <taxon>Duplodnaviria</taxon>
        <taxon>Heunggongvirae</taxon>
        <taxon>Uroviricota</taxon>
        <taxon>Caudoviricetes</taxon>
        <taxon>Vandenendeviridae</taxon>
        <taxon>Gorskivirinae</taxon>
        <taxon>Otagovirus</taxon>
        <taxon>Otagovirus psa347</taxon>
    </lineage>
</organism>
<proteinExistence type="predicted"/>
<accession>A0A7G9V2F8</accession>
<evidence type="ECO:0000313" key="2">
    <source>
        <dbReference type="Proteomes" id="UP000516214"/>
    </source>
</evidence>
<name>A0A7G9V2F8_9CAUD</name>
<dbReference type="EMBL" id="MT670420">
    <property type="protein sequence ID" value="QNO00464.1"/>
    <property type="molecule type" value="Genomic_DNA"/>
</dbReference>
<keyword evidence="2" id="KW-1185">Reference proteome</keyword>
<dbReference type="Proteomes" id="UP000516214">
    <property type="component" value="Segment"/>
</dbReference>
<protein>
    <submittedName>
        <fullName evidence="1">Uncharacterized protein</fullName>
    </submittedName>
</protein>
<gene>
    <name evidence="1" type="ORF">phiPsa347_133</name>
</gene>